<reference evidence="1" key="5">
    <citation type="submission" date="2020-09" db="EMBL/GenBank/DDBJ databases">
        <authorList>
            <person name="Sun Q."/>
            <person name="Ohkuma M."/>
        </authorList>
    </citation>
    <scope>NUCLEOTIDE SEQUENCE</scope>
    <source>
        <strain evidence="1">JCM 4434</strain>
    </source>
</reference>
<dbReference type="EMBL" id="BMUB01000001">
    <property type="protein sequence ID" value="GGU54230.1"/>
    <property type="molecule type" value="Genomic_DNA"/>
</dbReference>
<evidence type="ECO:0000313" key="2">
    <source>
        <dbReference type="EMBL" id="OEV38891.1"/>
    </source>
</evidence>
<reference evidence="3" key="4">
    <citation type="submission" date="2016-08" db="EMBL/GenBank/DDBJ databases">
        <title>Sequencing, assembly and comparative genomics of S. aureofaciens ATCC 10762.</title>
        <authorList>
            <person name="Gradnigo J.S."/>
            <person name="Johnson N."/>
            <person name="Somerville G.A."/>
        </authorList>
    </citation>
    <scope>NUCLEOTIDE SEQUENCE [LARGE SCALE GENOMIC DNA]</scope>
    <source>
        <strain evidence="3">ATCC 10762 / DSM 40127 / CCM 3239 / JCM 4008 / LMG 5968 / NBRC 12843 / NCIMB 8234 / A-377</strain>
    </source>
</reference>
<dbReference type="KEGG" id="kau:B6264_22480"/>
<dbReference type="GeneID" id="97483240"/>
<evidence type="ECO:0000313" key="1">
    <source>
        <dbReference type="EMBL" id="GGU54230.1"/>
    </source>
</evidence>
<dbReference type="AlphaFoldDB" id="A0A1E7NDV5"/>
<keyword evidence="3" id="KW-1185">Reference proteome</keyword>
<dbReference type="EMBL" id="JPRF03000012">
    <property type="protein sequence ID" value="OEV38891.1"/>
    <property type="molecule type" value="Genomic_DNA"/>
</dbReference>
<name>A0A1E7NDV5_KITAU</name>
<organism evidence="2 3">
    <name type="scientific">Kitasatospora aureofaciens</name>
    <name type="common">Streptomyces aureofaciens</name>
    <dbReference type="NCBI Taxonomy" id="1894"/>
    <lineage>
        <taxon>Bacteria</taxon>
        <taxon>Bacillati</taxon>
        <taxon>Actinomycetota</taxon>
        <taxon>Actinomycetes</taxon>
        <taxon>Kitasatosporales</taxon>
        <taxon>Streptomycetaceae</taxon>
        <taxon>Kitasatospora</taxon>
    </lineage>
</organism>
<dbReference type="Proteomes" id="UP000037395">
    <property type="component" value="Unassembled WGS sequence"/>
</dbReference>
<dbReference type="OrthoDB" id="3543128at2"/>
<proteinExistence type="predicted"/>
<evidence type="ECO:0000313" key="3">
    <source>
        <dbReference type="Proteomes" id="UP000037395"/>
    </source>
</evidence>
<sequence length="118" mass="12522">MYLVHAALQPVPPGRPLPADARELLRSAVRPEDRVEHVVVHPEAFPDPVLGVYLLADSLAAAESRTAGFCRRALATVPEFAGWTATKVAAPLVTPFYERLLSAPAGPGRNGPGTFPSS</sequence>
<gene>
    <name evidence="1" type="ORF">GCM10010502_00320</name>
    <name evidence="2" type="ORF">HS99_0019745</name>
</gene>
<dbReference type="Proteomes" id="UP000610124">
    <property type="component" value="Unassembled WGS sequence"/>
</dbReference>
<protein>
    <submittedName>
        <fullName evidence="2">Uncharacterized protein</fullName>
    </submittedName>
</protein>
<accession>A0A1E7NDV5</accession>
<reference evidence="2 3" key="2">
    <citation type="submission" date="2014-07" db="EMBL/GenBank/DDBJ databases">
        <authorList>
            <person name="Zhang J.E."/>
            <person name="Yang H."/>
            <person name="Guo J."/>
            <person name="Deng Z."/>
            <person name="Luo H."/>
            <person name="Luo M."/>
            <person name="Zhao B."/>
        </authorList>
    </citation>
    <scope>NUCLEOTIDE SEQUENCE [LARGE SCALE GENOMIC DNA]</scope>
    <source>
        <strain evidence="2">ATCC 10762</strain>
        <strain evidence="3">ATCC 10762 / DSM 40127 / CCM 3239 / JCM 4008 / LMG 5968 / NBRC 12843 / NCIMB 8234 / A-377</strain>
    </source>
</reference>
<comment type="caution">
    <text evidence="2">The sequence shown here is derived from an EMBL/GenBank/DDBJ whole genome shotgun (WGS) entry which is preliminary data.</text>
</comment>
<dbReference type="RefSeq" id="WP_030598512.1">
    <property type="nucleotide sequence ID" value="NZ_BMUB01000001.1"/>
</dbReference>
<reference evidence="1" key="1">
    <citation type="journal article" date="2014" name="Int. J. Syst. Evol. Microbiol.">
        <title>Complete genome sequence of Corynebacterium casei LMG S-19264T (=DSM 44701T), isolated from a smear-ripened cheese.</title>
        <authorList>
            <consortium name="US DOE Joint Genome Institute (JGI-PGF)"/>
            <person name="Walter F."/>
            <person name="Albersmeier A."/>
            <person name="Kalinowski J."/>
            <person name="Ruckert C."/>
        </authorList>
    </citation>
    <scope>NUCLEOTIDE SEQUENCE</scope>
    <source>
        <strain evidence="1">JCM 4434</strain>
    </source>
</reference>
<accession>A0A8H9HGG2</accession>
<reference evidence="2" key="3">
    <citation type="submission" date="2016-08" db="EMBL/GenBank/DDBJ databases">
        <title>Sequencing, Assembly and Comparative Genomics of S. aureofaciens ATCC 10762.</title>
        <authorList>
            <person name="Gradnigo J.S."/>
            <person name="Johnson N."/>
            <person name="Somerville G.A."/>
        </authorList>
    </citation>
    <scope>NUCLEOTIDE SEQUENCE [LARGE SCALE GENOMIC DNA]</scope>
    <source>
        <strain evidence="2">ATCC 10762</strain>
    </source>
</reference>